<feature type="compositionally biased region" description="Basic and acidic residues" evidence="4">
    <location>
        <begin position="460"/>
        <end position="482"/>
    </location>
</feature>
<name>A0AA35Z2N9_LACSI</name>
<feature type="domain" description="BRCT" evidence="5">
    <location>
        <begin position="709"/>
        <end position="758"/>
    </location>
</feature>
<keyword evidence="7" id="KW-1185">Reference proteome</keyword>
<evidence type="ECO:0000256" key="2">
    <source>
        <dbReference type="ARBA" id="ARBA00022763"/>
    </source>
</evidence>
<dbReference type="GO" id="GO:0006974">
    <property type="term" value="P:DNA damage response"/>
    <property type="evidence" value="ECO:0007669"/>
    <property type="project" value="UniProtKB-KW"/>
</dbReference>
<dbReference type="InterPro" id="IPR001357">
    <property type="entry name" value="BRCT_dom"/>
</dbReference>
<dbReference type="Gene3D" id="3.40.50.10190">
    <property type="entry name" value="BRCT domain"/>
    <property type="match status" value="2"/>
</dbReference>
<comment type="subcellular location">
    <subcellularLocation>
        <location evidence="1">Nucleus</location>
    </subcellularLocation>
</comment>
<evidence type="ECO:0000313" key="6">
    <source>
        <dbReference type="EMBL" id="CAI9284759.1"/>
    </source>
</evidence>
<reference evidence="6" key="1">
    <citation type="submission" date="2023-04" db="EMBL/GenBank/DDBJ databases">
        <authorList>
            <person name="Vijverberg K."/>
            <person name="Xiong W."/>
            <person name="Schranz E."/>
        </authorList>
    </citation>
    <scope>NUCLEOTIDE SEQUENCE</scope>
</reference>
<dbReference type="EMBL" id="OX465081">
    <property type="protein sequence ID" value="CAI9284759.1"/>
    <property type="molecule type" value="Genomic_DNA"/>
</dbReference>
<feature type="region of interest" description="Disordered" evidence="4">
    <location>
        <begin position="569"/>
        <end position="606"/>
    </location>
</feature>
<sequence>MGDDAKGDSKSSESDSSTWDFGGEETQIVDTQCFDSPTSSPGNKCNGDDTEQMHILQSTIPFDDTAVLEDDLATQLMDPDGETQVVNFYDDETQVVNLETEIEEMDILDSLERNATQLFNDSDTEELVDSDLEDTEKIEVVDDSDEDSTRRECKHTQHTSGGHFRNFTSIRAASIRASGLAARNKASQRNKLNDQPETGSRCGFGRSTARKLFAEETLPETKEGNDNNDLCGKANFPLETDLAGLNYLDSQEPGEASQQNALDFVDNFLKVNIECSDKCETNKSSERKSKPVLSAKGIQTLAKSSNLINAVGEIEIFEWDNTREDEAGGEFIKRKRESLFSYGGRKLKSSSFPKGGRKLEESKGKKQMHGHAIVLGLASSDSKLVLTHCKLTDVQETTDVRFDTQMAAEAMEDLCFGLHTTGDDSTKEGEKGNNMQKGSHKSHKAPPLTNGGRTRQSKLKRSDENEGETHDTDTVPLKEPKRAKSAAKKNVSFDIGKRGKLTLKRKEVDSEEGQPTSVDQIPVKKQCIQTVIPVARRTRQTMRDNKSEKVKDASNNLTEEINIFHPKGKRTSRNLSSVSRLTRSKAAEGGKESPGVEGSERETFEPIATTCTTPVNHATPLKESSPICMGDEYLKQSWKKSSLRSSIIQEPDSFTPTRVEFTSPMKDLRKRRDLSMIHVLFSRHLDADIVKQQKKILSRIHASEASSMSEATHFIADEFTRTRNMLEAIALGKPVVTHLWLESCRQSHSHIHEKNFILRDFKKETELGFNLPSSLTHARKHPLLKGHRVLITLNTKPGKEILASLVKAVGGVVVERLGRTAVKDDKVPEGLILSCEEDYALCLPFLEKGAAVYSSELLLNGIVTQRLEYERHRLFSDNMKRTRSKNWLNKPVSKVK</sequence>
<feature type="compositionally biased region" description="Polar residues" evidence="4">
    <location>
        <begin position="185"/>
        <end position="198"/>
    </location>
</feature>
<accession>A0AA35Z2N9</accession>
<evidence type="ECO:0000259" key="5">
    <source>
        <dbReference type="PROSITE" id="PS50172"/>
    </source>
</evidence>
<dbReference type="AlphaFoldDB" id="A0AA35Z2N9"/>
<evidence type="ECO:0000256" key="3">
    <source>
        <dbReference type="ARBA" id="ARBA00023242"/>
    </source>
</evidence>
<dbReference type="PROSITE" id="PS50172">
    <property type="entry name" value="BRCT"/>
    <property type="match status" value="1"/>
</dbReference>
<dbReference type="CDD" id="cd18432">
    <property type="entry name" value="BRCT_PAXIP1_rpt6_like"/>
    <property type="match status" value="1"/>
</dbReference>
<gene>
    <name evidence="6" type="ORF">LSALG_LOCUS24268</name>
</gene>
<feature type="region of interest" description="Disordered" evidence="4">
    <location>
        <begin position="183"/>
        <end position="204"/>
    </location>
</feature>
<organism evidence="6 7">
    <name type="scientific">Lactuca saligna</name>
    <name type="common">Willowleaf lettuce</name>
    <dbReference type="NCBI Taxonomy" id="75948"/>
    <lineage>
        <taxon>Eukaryota</taxon>
        <taxon>Viridiplantae</taxon>
        <taxon>Streptophyta</taxon>
        <taxon>Embryophyta</taxon>
        <taxon>Tracheophyta</taxon>
        <taxon>Spermatophyta</taxon>
        <taxon>Magnoliopsida</taxon>
        <taxon>eudicotyledons</taxon>
        <taxon>Gunneridae</taxon>
        <taxon>Pentapetalae</taxon>
        <taxon>asterids</taxon>
        <taxon>campanulids</taxon>
        <taxon>Asterales</taxon>
        <taxon>Asteraceae</taxon>
        <taxon>Cichorioideae</taxon>
        <taxon>Cichorieae</taxon>
        <taxon>Lactucinae</taxon>
        <taxon>Lactuca</taxon>
    </lineage>
</organism>
<protein>
    <recommendedName>
        <fullName evidence="5">BRCT domain-containing protein</fullName>
    </recommendedName>
</protein>
<dbReference type="Proteomes" id="UP001177003">
    <property type="component" value="Chromosome 5"/>
</dbReference>
<dbReference type="Pfam" id="PF16589">
    <property type="entry name" value="BRCT_2"/>
    <property type="match status" value="1"/>
</dbReference>
<dbReference type="InterPro" id="IPR036420">
    <property type="entry name" value="BRCT_dom_sf"/>
</dbReference>
<dbReference type="Pfam" id="PF16770">
    <property type="entry name" value="RTT107_BRCT_5"/>
    <property type="match status" value="1"/>
</dbReference>
<feature type="compositionally biased region" description="Polar residues" evidence="4">
    <location>
        <begin position="28"/>
        <end position="43"/>
    </location>
</feature>
<evidence type="ECO:0000256" key="1">
    <source>
        <dbReference type="ARBA" id="ARBA00004123"/>
    </source>
</evidence>
<dbReference type="SMART" id="SM00292">
    <property type="entry name" value="BRCT"/>
    <property type="match status" value="1"/>
</dbReference>
<feature type="region of interest" description="Disordered" evidence="4">
    <location>
        <begin position="141"/>
        <end position="162"/>
    </location>
</feature>
<feature type="region of interest" description="Disordered" evidence="4">
    <location>
        <begin position="1"/>
        <end position="49"/>
    </location>
</feature>
<dbReference type="SUPFAM" id="SSF52113">
    <property type="entry name" value="BRCT domain"/>
    <property type="match status" value="1"/>
</dbReference>
<dbReference type="GO" id="GO:0005634">
    <property type="term" value="C:nucleus"/>
    <property type="evidence" value="ECO:0007669"/>
    <property type="project" value="UniProtKB-SubCell"/>
</dbReference>
<evidence type="ECO:0000313" key="7">
    <source>
        <dbReference type="Proteomes" id="UP001177003"/>
    </source>
</evidence>
<feature type="compositionally biased region" description="Basic and acidic residues" evidence="4">
    <location>
        <begin position="1"/>
        <end position="13"/>
    </location>
</feature>
<keyword evidence="3" id="KW-0539">Nucleus</keyword>
<evidence type="ECO:0000256" key="4">
    <source>
        <dbReference type="SAM" id="MobiDB-lite"/>
    </source>
</evidence>
<dbReference type="PANTHER" id="PTHR23196">
    <property type="entry name" value="PAX TRANSCRIPTION ACTIVATION DOMAIN INTERACTING PROTEIN"/>
    <property type="match status" value="1"/>
</dbReference>
<feature type="region of interest" description="Disordered" evidence="4">
    <location>
        <begin position="419"/>
        <end position="491"/>
    </location>
</feature>
<proteinExistence type="predicted"/>
<keyword evidence="2" id="KW-0227">DNA damage</keyword>
<dbReference type="PANTHER" id="PTHR23196:SF1">
    <property type="entry name" value="PAX-INTERACTING PROTEIN 1"/>
    <property type="match status" value="1"/>
</dbReference>
<dbReference type="InterPro" id="IPR051579">
    <property type="entry name" value="DDR_Transcriptional_Reg"/>
</dbReference>
<dbReference type="CDD" id="cd17744">
    <property type="entry name" value="BRCT_MDC1_rpt1"/>
    <property type="match status" value="1"/>
</dbReference>
<feature type="compositionally biased region" description="Basic and acidic residues" evidence="4">
    <location>
        <begin position="421"/>
        <end position="431"/>
    </location>
</feature>